<keyword evidence="1" id="KW-0732">Signal</keyword>
<dbReference type="Gene3D" id="2.60.40.10">
    <property type="entry name" value="Immunoglobulins"/>
    <property type="match status" value="4"/>
</dbReference>
<dbReference type="FunFam" id="2.60.40.10:FF:000884">
    <property type="entry name" value="Basement membrane-specific heparan sulfate proteoglycan core protein"/>
    <property type="match status" value="1"/>
</dbReference>
<protein>
    <recommendedName>
        <fullName evidence="3">Ig-like domain-containing protein</fullName>
    </recommendedName>
</protein>
<feature type="domain" description="Ig-like" evidence="3">
    <location>
        <begin position="218"/>
        <end position="298"/>
    </location>
</feature>
<feature type="domain" description="Ig-like" evidence="3">
    <location>
        <begin position="119"/>
        <end position="207"/>
    </location>
</feature>
<dbReference type="GO" id="GO:0008046">
    <property type="term" value="F:axon guidance receptor activity"/>
    <property type="evidence" value="ECO:0007669"/>
    <property type="project" value="TreeGrafter"/>
</dbReference>
<feature type="domain" description="Ig-like" evidence="3">
    <location>
        <begin position="26"/>
        <end position="112"/>
    </location>
</feature>
<dbReference type="GO" id="GO:0050808">
    <property type="term" value="P:synapse organization"/>
    <property type="evidence" value="ECO:0007669"/>
    <property type="project" value="TreeGrafter"/>
</dbReference>
<sequence>SLRERLPLTVSAMALSSFCSLGLQSPVISIEPHTATVSPGQNATFKCHIHDGAQPILITWQMRHNLPLQGRDNVHISPDGSLITIVGAHHKNQGSYRCMASNAYGVVHSAVSLLVQGRPTVSVLPSGPIRVKVGESISLECMGIGDPRPLVSWRRTGARQDLKQQNLVPIDSFLSVQILSARPEDAGSYTCVGHNPAGSTLAHVEIHVDGSLPSHNVPKVTTDEPVLIVLSGEKATLRCSATGSPTPTITWSKLRAPLPWQHQVVNNTLIIPKVAQQDSGQYICNASNPDGYSEVFITLDVETPPYATTFPDEASISVGEVIQIQCLAHGTPPLRFEWSKVNGSLPDRASVRDSILHINTAKAADAGTYRCAVSNKVGSSEAVVRVSILGK</sequence>
<dbReference type="InterPro" id="IPR003599">
    <property type="entry name" value="Ig_sub"/>
</dbReference>
<dbReference type="InterPro" id="IPR013783">
    <property type="entry name" value="Ig-like_fold"/>
</dbReference>
<dbReference type="PANTHER" id="PTHR45080">
    <property type="entry name" value="CONTACTIN 5"/>
    <property type="match status" value="1"/>
</dbReference>
<dbReference type="GO" id="GO:0043025">
    <property type="term" value="C:neuronal cell body"/>
    <property type="evidence" value="ECO:0007669"/>
    <property type="project" value="TreeGrafter"/>
</dbReference>
<dbReference type="FunFam" id="2.60.40.10:FF:001104">
    <property type="entry name" value="Heparan sulfate proteoglycan 2"/>
    <property type="match status" value="1"/>
</dbReference>
<dbReference type="PROSITE" id="PS50835">
    <property type="entry name" value="IG_LIKE"/>
    <property type="match status" value="4"/>
</dbReference>
<dbReference type="OrthoDB" id="2431000at2759"/>
<dbReference type="PIRSF" id="PIRSF000615">
    <property type="entry name" value="TyrPK_CSF1-R"/>
    <property type="match status" value="1"/>
</dbReference>
<dbReference type="GO" id="GO:0005886">
    <property type="term" value="C:plasma membrane"/>
    <property type="evidence" value="ECO:0007669"/>
    <property type="project" value="TreeGrafter"/>
</dbReference>
<dbReference type="AlphaFoldDB" id="A0A8C5PHI7"/>
<dbReference type="InterPro" id="IPR003598">
    <property type="entry name" value="Ig_sub2"/>
</dbReference>
<dbReference type="GeneTree" id="ENSGT00940000156670"/>
<dbReference type="CDD" id="cd00096">
    <property type="entry name" value="Ig"/>
    <property type="match status" value="1"/>
</dbReference>
<keyword evidence="2" id="KW-1015">Disulfide bond</keyword>
<dbReference type="Pfam" id="PF07679">
    <property type="entry name" value="I-set"/>
    <property type="match status" value="1"/>
</dbReference>
<dbReference type="InterPro" id="IPR007110">
    <property type="entry name" value="Ig-like_dom"/>
</dbReference>
<evidence type="ECO:0000259" key="3">
    <source>
        <dbReference type="PROSITE" id="PS50835"/>
    </source>
</evidence>
<dbReference type="InterPro" id="IPR036179">
    <property type="entry name" value="Ig-like_dom_sf"/>
</dbReference>
<evidence type="ECO:0000256" key="1">
    <source>
        <dbReference type="ARBA" id="ARBA00022729"/>
    </source>
</evidence>
<feature type="domain" description="Ig-like" evidence="3">
    <location>
        <begin position="305"/>
        <end position="387"/>
    </location>
</feature>
<dbReference type="GO" id="GO:0007156">
    <property type="term" value="P:homophilic cell adhesion via plasma membrane adhesion molecules"/>
    <property type="evidence" value="ECO:0007669"/>
    <property type="project" value="TreeGrafter"/>
</dbReference>
<accession>A0A8C5PHI7</accession>
<dbReference type="SUPFAM" id="SSF48726">
    <property type="entry name" value="Immunoglobulin"/>
    <property type="match status" value="4"/>
</dbReference>
<dbReference type="Proteomes" id="UP000694569">
    <property type="component" value="Unplaced"/>
</dbReference>
<reference evidence="4" key="1">
    <citation type="submission" date="2025-08" db="UniProtKB">
        <authorList>
            <consortium name="Ensembl"/>
        </authorList>
    </citation>
    <scope>IDENTIFICATION</scope>
</reference>
<dbReference type="Ensembl" id="ENSLLET00000023729.1">
    <property type="protein sequence ID" value="ENSLLEP00000022857.1"/>
    <property type="gene ID" value="ENSLLEG00000014465.1"/>
</dbReference>
<dbReference type="PANTHER" id="PTHR45080:SF8">
    <property type="entry name" value="IG-LIKE DOMAIN-CONTAINING PROTEIN"/>
    <property type="match status" value="1"/>
</dbReference>
<evidence type="ECO:0000313" key="4">
    <source>
        <dbReference type="Ensembl" id="ENSLLEP00000022857.1"/>
    </source>
</evidence>
<dbReference type="FunFam" id="2.60.40.10:FF:000685">
    <property type="entry name" value="basement membrane-specific heparan sulfate proteoglycan core protein-like"/>
    <property type="match status" value="1"/>
</dbReference>
<keyword evidence="5" id="KW-1185">Reference proteome</keyword>
<evidence type="ECO:0000313" key="5">
    <source>
        <dbReference type="Proteomes" id="UP000694569"/>
    </source>
</evidence>
<dbReference type="InterPro" id="IPR013098">
    <property type="entry name" value="Ig_I-set"/>
</dbReference>
<name>A0A8C5PHI7_9ANUR</name>
<evidence type="ECO:0000256" key="2">
    <source>
        <dbReference type="ARBA" id="ARBA00023157"/>
    </source>
</evidence>
<reference evidence="4" key="2">
    <citation type="submission" date="2025-09" db="UniProtKB">
        <authorList>
            <consortium name="Ensembl"/>
        </authorList>
    </citation>
    <scope>IDENTIFICATION</scope>
</reference>
<dbReference type="Pfam" id="PF13927">
    <property type="entry name" value="Ig_3"/>
    <property type="match status" value="3"/>
</dbReference>
<dbReference type="SMART" id="SM00409">
    <property type="entry name" value="IG"/>
    <property type="match status" value="4"/>
</dbReference>
<organism evidence="4 5">
    <name type="scientific">Leptobrachium leishanense</name>
    <name type="common">Leishan spiny toad</name>
    <dbReference type="NCBI Taxonomy" id="445787"/>
    <lineage>
        <taxon>Eukaryota</taxon>
        <taxon>Metazoa</taxon>
        <taxon>Chordata</taxon>
        <taxon>Craniata</taxon>
        <taxon>Vertebrata</taxon>
        <taxon>Euteleostomi</taxon>
        <taxon>Amphibia</taxon>
        <taxon>Batrachia</taxon>
        <taxon>Anura</taxon>
        <taxon>Pelobatoidea</taxon>
        <taxon>Megophryidae</taxon>
        <taxon>Leptobrachium</taxon>
    </lineage>
</organism>
<proteinExistence type="predicted"/>
<dbReference type="SMART" id="SM00408">
    <property type="entry name" value="IGc2"/>
    <property type="match status" value="4"/>
</dbReference>
<dbReference type="InterPro" id="IPR050958">
    <property type="entry name" value="Cell_Adh-Cytoskel_Orgn"/>
</dbReference>
<dbReference type="GO" id="GO:0030424">
    <property type="term" value="C:axon"/>
    <property type="evidence" value="ECO:0007669"/>
    <property type="project" value="TreeGrafter"/>
</dbReference>